<sequence>MADNGSDAFPDLGSVYRASGVKNSQWSRNVAKDKLNSQQTGVSGVNSGDLESNSDGSAPRPWYSHDSRPNVWGDRNVLQKLKLAEAGNVGSRVSESNNLQEDKSNSPDAQDGRVSGILNDIKLPPETVISPTIGKGLCSSVEVDTATSKDCENDQCKDETIPEPHGEDSESDIIFDSNDDCSLDDTDSDTGEKSHEGCKKSKWLRKFFDKLNGVTDEEMTSQERQWHCPACQGGPGAIDWYKGLQPLLDHSRTIQTRRVRLHRMFAKTLEEECLRRGSPLTAVCEVHDRWEGLDDKVEDHEIVWPPMVIITNTRYEQDENNTWNGMGNQELLDCFSTYAALKARHSYGPQGHRGISVLIFDATTAGYLEAVRLHKHFKEQGRDREAWNGCQNPFLPGGKRQLYGYLASKQDLDIFNRHSGGKPKLKFEMRSYQEMVESKIKHINDDSRRLDYFKRIRDKGLIKSQVCADSVKLSEKLSPTNDENGVDQQKKEMEDEEEEKEFQYQIEAIKQTIAEKEEKYVKLQEEKRDKVIESTCEVSCDKDKAVEKIFGFLKAQDKVVDQFKTERAEIKRIHLEKQLALKKKQREQLLELEKELEDELMQLMCKYIPDHTSLNK</sequence>
<evidence type="ECO:0000256" key="5">
    <source>
        <dbReference type="SAM" id="MobiDB-lite"/>
    </source>
</evidence>
<feature type="region of interest" description="Disordered" evidence="5">
    <location>
        <begin position="473"/>
        <end position="494"/>
    </location>
</feature>
<feature type="region of interest" description="Disordered" evidence="5">
    <location>
        <begin position="83"/>
        <end position="115"/>
    </location>
</feature>
<feature type="compositionally biased region" description="Polar residues" evidence="5">
    <location>
        <begin position="36"/>
        <end position="56"/>
    </location>
</feature>
<dbReference type="Gene3D" id="3.30.70.2890">
    <property type="entry name" value="XS domain"/>
    <property type="match status" value="1"/>
</dbReference>
<evidence type="ECO:0000313" key="8">
    <source>
        <dbReference type="EMBL" id="KAL2342168.1"/>
    </source>
</evidence>
<evidence type="ECO:0000256" key="2">
    <source>
        <dbReference type="ARBA" id="ARBA00023158"/>
    </source>
</evidence>
<gene>
    <name evidence="8" type="ORF">Fmac_010108</name>
</gene>
<feature type="domain" description="Zinc finger-XS" evidence="7">
    <location>
        <begin position="228"/>
        <end position="265"/>
    </location>
</feature>
<feature type="compositionally biased region" description="Polar residues" evidence="5">
    <location>
        <begin position="477"/>
        <end position="487"/>
    </location>
</feature>
<dbReference type="InterPro" id="IPR044287">
    <property type="entry name" value="SGS3"/>
</dbReference>
<reference evidence="8 9" key="1">
    <citation type="submission" date="2024-08" db="EMBL/GenBank/DDBJ databases">
        <title>Insights into the chromosomal genome structure of Flemingia macrophylla.</title>
        <authorList>
            <person name="Ding Y."/>
            <person name="Zhao Y."/>
            <person name="Bi W."/>
            <person name="Wu M."/>
            <person name="Zhao G."/>
            <person name="Gong Y."/>
            <person name="Li W."/>
            <person name="Zhang P."/>
        </authorList>
    </citation>
    <scope>NUCLEOTIDE SEQUENCE [LARGE SCALE GENOMIC DNA]</scope>
    <source>
        <strain evidence="8">DYQJB</strain>
        <tissue evidence="8">Leaf</tissue>
    </source>
</reference>
<dbReference type="InterPro" id="IPR005381">
    <property type="entry name" value="Znf-XS_domain"/>
</dbReference>
<evidence type="ECO:0000259" key="7">
    <source>
        <dbReference type="Pfam" id="PF03470"/>
    </source>
</evidence>
<feature type="domain" description="XS" evidence="6">
    <location>
        <begin position="299"/>
        <end position="412"/>
    </location>
</feature>
<keyword evidence="2" id="KW-0943">RNA-mediated gene silencing</keyword>
<feature type="compositionally biased region" description="Acidic residues" evidence="5">
    <location>
        <begin position="169"/>
        <end position="189"/>
    </location>
</feature>
<organism evidence="8 9">
    <name type="scientific">Flemingia macrophylla</name>
    <dbReference type="NCBI Taxonomy" id="520843"/>
    <lineage>
        <taxon>Eukaryota</taxon>
        <taxon>Viridiplantae</taxon>
        <taxon>Streptophyta</taxon>
        <taxon>Embryophyta</taxon>
        <taxon>Tracheophyta</taxon>
        <taxon>Spermatophyta</taxon>
        <taxon>Magnoliopsida</taxon>
        <taxon>eudicotyledons</taxon>
        <taxon>Gunneridae</taxon>
        <taxon>Pentapetalae</taxon>
        <taxon>rosids</taxon>
        <taxon>fabids</taxon>
        <taxon>Fabales</taxon>
        <taxon>Fabaceae</taxon>
        <taxon>Papilionoideae</taxon>
        <taxon>50 kb inversion clade</taxon>
        <taxon>NPAAA clade</taxon>
        <taxon>indigoferoid/millettioid clade</taxon>
        <taxon>Phaseoleae</taxon>
        <taxon>Flemingia</taxon>
    </lineage>
</organism>
<evidence type="ECO:0000256" key="1">
    <source>
        <dbReference type="ARBA" id="ARBA00023054"/>
    </source>
</evidence>
<comment type="caution">
    <text evidence="8">The sequence shown here is derived from an EMBL/GenBank/DDBJ whole genome shotgun (WGS) entry which is preliminary data.</text>
</comment>
<evidence type="ECO:0000256" key="4">
    <source>
        <dbReference type="SAM" id="Coils"/>
    </source>
</evidence>
<name>A0ABD1N3G3_9FABA</name>
<feature type="region of interest" description="Disordered" evidence="5">
    <location>
        <begin position="1"/>
        <end position="71"/>
    </location>
</feature>
<keyword evidence="9" id="KW-1185">Reference proteome</keyword>
<dbReference type="InterPro" id="IPR005380">
    <property type="entry name" value="XS_domain"/>
</dbReference>
<dbReference type="EMBL" id="JBGMDY010000003">
    <property type="protein sequence ID" value="KAL2342168.1"/>
    <property type="molecule type" value="Genomic_DNA"/>
</dbReference>
<dbReference type="Proteomes" id="UP001603857">
    <property type="component" value="Unassembled WGS sequence"/>
</dbReference>
<dbReference type="PANTHER" id="PTHR46602:SF6">
    <property type="entry name" value="XS DOMAIN-CONTAINING PROTEIN-RELATED"/>
    <property type="match status" value="1"/>
</dbReference>
<dbReference type="Pfam" id="PF03468">
    <property type="entry name" value="XS"/>
    <property type="match status" value="1"/>
</dbReference>
<dbReference type="AlphaFoldDB" id="A0ABD1N3G3"/>
<keyword evidence="1 4" id="KW-0175">Coiled coil</keyword>
<evidence type="ECO:0000256" key="3">
    <source>
        <dbReference type="ARBA" id="ARBA00024022"/>
    </source>
</evidence>
<evidence type="ECO:0000259" key="6">
    <source>
        <dbReference type="Pfam" id="PF03468"/>
    </source>
</evidence>
<protein>
    <submittedName>
        <fullName evidence="8">Uncharacterized protein</fullName>
    </submittedName>
</protein>
<comment type="similarity">
    <text evidence="3">Belongs to the SGS3 family.</text>
</comment>
<feature type="compositionally biased region" description="Basic and acidic residues" evidence="5">
    <location>
        <begin position="149"/>
        <end position="168"/>
    </location>
</feature>
<accession>A0ABD1N3G3</accession>
<dbReference type="Pfam" id="PF03470">
    <property type="entry name" value="zf-XS"/>
    <property type="match status" value="1"/>
</dbReference>
<dbReference type="GO" id="GO:0031047">
    <property type="term" value="P:regulatory ncRNA-mediated gene silencing"/>
    <property type="evidence" value="ECO:0007669"/>
    <property type="project" value="UniProtKB-KW"/>
</dbReference>
<evidence type="ECO:0000313" key="9">
    <source>
        <dbReference type="Proteomes" id="UP001603857"/>
    </source>
</evidence>
<feature type="region of interest" description="Disordered" evidence="5">
    <location>
        <begin position="149"/>
        <end position="196"/>
    </location>
</feature>
<proteinExistence type="inferred from homology"/>
<dbReference type="InterPro" id="IPR038588">
    <property type="entry name" value="XS_domain_sf"/>
</dbReference>
<feature type="coiled-coil region" evidence="4">
    <location>
        <begin position="575"/>
        <end position="606"/>
    </location>
</feature>
<dbReference type="PANTHER" id="PTHR46602">
    <property type="entry name" value="PROTEIN SUPPRESSOR OF GENE SILENCING 3"/>
    <property type="match status" value="1"/>
</dbReference>